<dbReference type="HOGENOM" id="CLU_1846451_0_0_1"/>
<protein>
    <submittedName>
        <fullName evidence="2">Uncharacterized protein</fullName>
    </submittedName>
</protein>
<comment type="caution">
    <text evidence="2">The sequence shown here is derived from an EMBL/GenBank/DDBJ whole genome shotgun (WGS) entry which is preliminary data.</text>
</comment>
<reference evidence="2 3" key="1">
    <citation type="journal article" date="2013" name="Nat. Commun.">
        <title>The evolution and pathogenic mechanisms of the rice sheath blight pathogen.</title>
        <authorList>
            <person name="Zheng A."/>
            <person name="Lin R."/>
            <person name="Xu L."/>
            <person name="Qin P."/>
            <person name="Tang C."/>
            <person name="Ai P."/>
            <person name="Zhang D."/>
            <person name="Liu Y."/>
            <person name="Sun Z."/>
            <person name="Feng H."/>
            <person name="Wang Y."/>
            <person name="Chen Y."/>
            <person name="Liang X."/>
            <person name="Fu R."/>
            <person name="Li Q."/>
            <person name="Zhang J."/>
            <person name="Yu X."/>
            <person name="Xie Z."/>
            <person name="Ding L."/>
            <person name="Guan P."/>
            <person name="Tang J."/>
            <person name="Liang Y."/>
            <person name="Wang S."/>
            <person name="Deng Q."/>
            <person name="Li S."/>
            <person name="Zhu J."/>
            <person name="Wang L."/>
            <person name="Liu H."/>
            <person name="Li P."/>
        </authorList>
    </citation>
    <scope>NUCLEOTIDE SEQUENCE [LARGE SCALE GENOMIC DNA]</scope>
    <source>
        <strain evidence="3">AG-1 IA</strain>
    </source>
</reference>
<organism evidence="2 3">
    <name type="scientific">Thanatephorus cucumeris (strain AG1-IA)</name>
    <name type="common">Rice sheath blight fungus</name>
    <name type="synonym">Rhizoctonia solani</name>
    <dbReference type="NCBI Taxonomy" id="983506"/>
    <lineage>
        <taxon>Eukaryota</taxon>
        <taxon>Fungi</taxon>
        <taxon>Dikarya</taxon>
        <taxon>Basidiomycota</taxon>
        <taxon>Agaricomycotina</taxon>
        <taxon>Agaricomycetes</taxon>
        <taxon>Cantharellales</taxon>
        <taxon>Ceratobasidiaceae</taxon>
        <taxon>Rhizoctonia</taxon>
        <taxon>Rhizoctonia solani AG-1</taxon>
    </lineage>
</organism>
<dbReference type="AlphaFoldDB" id="L8WVI7"/>
<name>L8WVI7_THACA</name>
<dbReference type="Proteomes" id="UP000011668">
    <property type="component" value="Unassembled WGS sequence"/>
</dbReference>
<sequence>MQIPSSGPQTEVQWYESIWTTLTRMILCPQPRALVACQRIQPQKTCIAVIWFLHREVISSHVTSAICFISRVLRAYYEQNNRFDSIDKKLSTIKIHCYSTQQQRNRHIHPTHRGTTTATTITNDNSATRQYSDSHDIDY</sequence>
<accession>L8WVI7</accession>
<keyword evidence="3" id="KW-1185">Reference proteome</keyword>
<feature type="region of interest" description="Disordered" evidence="1">
    <location>
        <begin position="106"/>
        <end position="139"/>
    </location>
</feature>
<evidence type="ECO:0000313" key="2">
    <source>
        <dbReference type="EMBL" id="ELU40768.1"/>
    </source>
</evidence>
<proteinExistence type="predicted"/>
<evidence type="ECO:0000256" key="1">
    <source>
        <dbReference type="SAM" id="MobiDB-lite"/>
    </source>
</evidence>
<dbReference type="EMBL" id="AFRT01001348">
    <property type="protein sequence ID" value="ELU40768.1"/>
    <property type="molecule type" value="Genomic_DNA"/>
</dbReference>
<evidence type="ECO:0000313" key="3">
    <source>
        <dbReference type="Proteomes" id="UP000011668"/>
    </source>
</evidence>
<feature type="compositionally biased region" description="Low complexity" evidence="1">
    <location>
        <begin position="113"/>
        <end position="122"/>
    </location>
</feature>
<gene>
    <name evidence="2" type="ORF">AG1IA_05211</name>
</gene>